<comment type="similarity">
    <text evidence="1">Belongs to the methyltransferase superfamily. RsmJ family.</text>
</comment>
<keyword evidence="1" id="KW-0949">S-adenosyl-L-methionine</keyword>
<dbReference type="AlphaFoldDB" id="A0A1E8FI01"/>
<dbReference type="Proteomes" id="UP000176037">
    <property type="component" value="Unassembled WGS sequence"/>
</dbReference>
<protein>
    <recommendedName>
        <fullName evidence="1">Ribosomal RNA small subunit methyltransferase J</fullName>
        <ecNumber evidence="1">2.1.1.242</ecNumber>
    </recommendedName>
    <alternativeName>
        <fullName evidence="1">16S rRNA m2G1516 methyltransferase</fullName>
    </alternativeName>
    <alternativeName>
        <fullName evidence="1">rRNA (guanine-N(2)-)-methyltransferase</fullName>
    </alternativeName>
</protein>
<dbReference type="PANTHER" id="PTHR36112">
    <property type="entry name" value="RIBOSOMAL RNA SMALL SUBUNIT METHYLTRANSFERASE J"/>
    <property type="match status" value="1"/>
</dbReference>
<evidence type="ECO:0000313" key="3">
    <source>
        <dbReference type="Proteomes" id="UP000176037"/>
    </source>
</evidence>
<dbReference type="GO" id="GO:0008990">
    <property type="term" value="F:rRNA (guanine-N2-)-methyltransferase activity"/>
    <property type="evidence" value="ECO:0007669"/>
    <property type="project" value="UniProtKB-UniRule"/>
</dbReference>
<dbReference type="STRING" id="1856405.BFC17_12235"/>
<keyword evidence="1" id="KW-0489">Methyltransferase</keyword>
<feature type="binding site" evidence="1">
    <location>
        <begin position="115"/>
        <end position="116"/>
    </location>
    <ligand>
        <name>S-adenosyl-L-methionine</name>
        <dbReference type="ChEBI" id="CHEBI:59789"/>
    </ligand>
</feature>
<sequence>MVMPELPVLLLGAEQVSTPSATESQLISLAQSVGVRAITELPAAAELALVIRDDTLQLLDLAEPKSSGVMVDFLSGQSQYRRNHGGGSKEPVAKAIGLKNNQPMTVLDATPGLGRDAFVLAALGASVIMIERSPVAYLLLSDGLRRLALAEPELARQFVLYHANSCDYMQQLAPGSVDAVYLDPMFPHRKKSALVKKEMRLFQVMLGPDEDADLLLPAARHAAAKRVVVKRPNSAPLLAGQKPSMAISSKKHRFDVYINTP</sequence>
<dbReference type="Gene3D" id="3.40.50.150">
    <property type="entry name" value="Vaccinia Virus protein VP39"/>
    <property type="match status" value="1"/>
</dbReference>
<dbReference type="PANTHER" id="PTHR36112:SF1">
    <property type="entry name" value="RIBOSOMAL RNA SMALL SUBUNIT METHYLTRANSFERASE J"/>
    <property type="match status" value="1"/>
</dbReference>
<evidence type="ECO:0000313" key="2">
    <source>
        <dbReference type="EMBL" id="OFI35524.1"/>
    </source>
</evidence>
<comment type="function">
    <text evidence="1">Specifically methylates the guanosine in position 1516 of 16S rRNA.</text>
</comment>
<proteinExistence type="inferred from homology"/>
<dbReference type="CDD" id="cd02440">
    <property type="entry name" value="AdoMet_MTases"/>
    <property type="match status" value="1"/>
</dbReference>
<evidence type="ECO:0000256" key="1">
    <source>
        <dbReference type="HAMAP-Rule" id="MF_01523"/>
    </source>
</evidence>
<dbReference type="HAMAP" id="MF_01523">
    <property type="entry name" value="16SrRNA_methyltr_J"/>
    <property type="match status" value="1"/>
</dbReference>
<keyword evidence="3" id="KW-1185">Reference proteome</keyword>
<dbReference type="InterPro" id="IPR007536">
    <property type="entry name" value="16SrRNA_methylTrfase_J"/>
</dbReference>
<dbReference type="Pfam" id="PF04445">
    <property type="entry name" value="SAM_MT"/>
    <property type="match status" value="1"/>
</dbReference>
<keyword evidence="1" id="KW-0963">Cytoplasm</keyword>
<feature type="binding site" evidence="1">
    <location>
        <begin position="131"/>
        <end position="132"/>
    </location>
    <ligand>
        <name>S-adenosyl-L-methionine</name>
        <dbReference type="ChEBI" id="CHEBI:59789"/>
    </ligand>
</feature>
<comment type="caution">
    <text evidence="2">The sequence shown here is derived from an EMBL/GenBank/DDBJ whole genome shotgun (WGS) entry which is preliminary data.</text>
</comment>
<gene>
    <name evidence="1" type="primary">rsmJ</name>
    <name evidence="2" type="ORF">BFC17_12235</name>
</gene>
<comment type="catalytic activity">
    <reaction evidence="1">
        <text>guanosine(1516) in 16S rRNA + S-adenosyl-L-methionine = N(2)-methylguanosine(1516) in 16S rRNA + S-adenosyl-L-homocysteine + H(+)</text>
        <dbReference type="Rhea" id="RHEA:43220"/>
        <dbReference type="Rhea" id="RHEA-COMP:10412"/>
        <dbReference type="Rhea" id="RHEA-COMP:10413"/>
        <dbReference type="ChEBI" id="CHEBI:15378"/>
        <dbReference type="ChEBI" id="CHEBI:57856"/>
        <dbReference type="ChEBI" id="CHEBI:59789"/>
        <dbReference type="ChEBI" id="CHEBI:74269"/>
        <dbReference type="ChEBI" id="CHEBI:74481"/>
        <dbReference type="EC" id="2.1.1.242"/>
    </reaction>
</comment>
<keyword evidence="1" id="KW-0808">Transferase</keyword>
<dbReference type="EMBL" id="MJIC01000009">
    <property type="protein sequence ID" value="OFI35524.1"/>
    <property type="molecule type" value="Genomic_DNA"/>
</dbReference>
<dbReference type="SUPFAM" id="SSF53335">
    <property type="entry name" value="S-adenosyl-L-methionine-dependent methyltransferases"/>
    <property type="match status" value="1"/>
</dbReference>
<dbReference type="GO" id="GO:0005737">
    <property type="term" value="C:cytoplasm"/>
    <property type="evidence" value="ECO:0007669"/>
    <property type="project" value="UniProtKB-SubCell"/>
</dbReference>
<organism evidence="2 3">
    <name type="scientific">Alteromonas lipolytica</name>
    <dbReference type="NCBI Taxonomy" id="1856405"/>
    <lineage>
        <taxon>Bacteria</taxon>
        <taxon>Pseudomonadati</taxon>
        <taxon>Pseudomonadota</taxon>
        <taxon>Gammaproteobacteria</taxon>
        <taxon>Alteromonadales</taxon>
        <taxon>Alteromonadaceae</taxon>
        <taxon>Alteromonas/Salinimonas group</taxon>
        <taxon>Alteromonas</taxon>
    </lineage>
</organism>
<dbReference type="InterPro" id="IPR029063">
    <property type="entry name" value="SAM-dependent_MTases_sf"/>
</dbReference>
<comment type="subcellular location">
    <subcellularLocation>
        <location evidence="1">Cytoplasm</location>
    </subcellularLocation>
</comment>
<accession>A0A1E8FI01</accession>
<reference evidence="2 3" key="1">
    <citation type="submission" date="2016-09" db="EMBL/GenBank/DDBJ databases">
        <title>Alteromonas lipolytica, a new species isolated from sea water.</title>
        <authorList>
            <person name="Wu Y.-H."/>
            <person name="Cheng H."/>
            <person name="Xu X.-W."/>
        </authorList>
    </citation>
    <scope>NUCLEOTIDE SEQUENCE [LARGE SCALE GENOMIC DNA]</scope>
    <source>
        <strain evidence="2 3">JW12</strain>
    </source>
</reference>
<name>A0A1E8FI01_9ALTE</name>
<comment type="caution">
    <text evidence="1">Lacks conserved residue(s) required for the propagation of feature annotation.</text>
</comment>
<dbReference type="EC" id="2.1.1.242" evidence="1"/>
<feature type="binding site" evidence="1">
    <location>
        <position position="183"/>
    </location>
    <ligand>
        <name>S-adenosyl-L-methionine</name>
        <dbReference type="ChEBI" id="CHEBI:59789"/>
    </ligand>
</feature>
<keyword evidence="1" id="KW-0698">rRNA processing</keyword>